<dbReference type="PROSITE" id="PS51966">
    <property type="entry name" value="COV_VIROPORIN_3A_TM"/>
    <property type="match status" value="1"/>
</dbReference>
<organism evidence="10 11">
    <name type="scientific">BtMr-AlphaCoV/SAX2011</name>
    <dbReference type="NCBI Taxonomy" id="1503289"/>
    <lineage>
        <taxon>Viruses</taxon>
        <taxon>Riboviria</taxon>
        <taxon>Orthornavirae</taxon>
        <taxon>Pisuviricota</taxon>
        <taxon>Pisoniviricetes</taxon>
        <taxon>Nidovirales</taxon>
        <taxon>Cornidovirineae</taxon>
        <taxon>Coronaviridae</taxon>
        <taxon>Orthocoronavirinae</taxon>
        <taxon>Alphacoronavirus</taxon>
        <taxon>Myotacovirus</taxon>
        <taxon>Alphacoronavirus ricketti</taxon>
        <taxon>Myotis ricketti alphacoronavirus Sax-2011</taxon>
    </lineage>
</organism>
<dbReference type="OrthoDB" id="19204at10239"/>
<evidence type="ECO:0000313" key="11">
    <source>
        <dbReference type="Proteomes" id="UP000144778"/>
    </source>
</evidence>
<feature type="transmembrane region" description="Helical" evidence="7">
    <location>
        <begin position="39"/>
        <end position="57"/>
    </location>
</feature>
<dbReference type="RefSeq" id="YP_009199610.1">
    <property type="nucleotide sequence ID" value="NC_028811.1"/>
</dbReference>
<keyword evidence="11" id="KW-1185">Reference proteome</keyword>
<reference evidence="11" key="1">
    <citation type="submission" date="2014-02" db="EMBL/GenBank/DDBJ databases">
        <title>Bat coronavirus in China.</title>
        <authorList>
            <person name="Yang L."/>
            <person name="Wu Z."/>
            <person name="Jin Q."/>
        </authorList>
    </citation>
    <scope>NUCLEOTIDE SEQUENCE [LARGE SCALE GENOMIC DNA]</scope>
</reference>
<dbReference type="InterPro" id="IPR046446">
    <property type="entry name" value="a/bCoV_VIROPORIN_3A-like_CD"/>
</dbReference>
<feature type="transmembrane region" description="Helical" evidence="7">
    <location>
        <begin position="90"/>
        <end position="109"/>
    </location>
</feature>
<dbReference type="Pfam" id="PF03053">
    <property type="entry name" value="Corona_NS3b"/>
    <property type="match status" value="1"/>
</dbReference>
<dbReference type="InterPro" id="IPR046445">
    <property type="entry name" value="a/bCoV_VIROPORIN_3A-like_TM"/>
</dbReference>
<evidence type="ECO:0000256" key="2">
    <source>
        <dbReference type="ARBA" id="ARBA00022692"/>
    </source>
</evidence>
<dbReference type="GeneID" id="26626798"/>
<dbReference type="Proteomes" id="UP000144778">
    <property type="component" value="Segment"/>
</dbReference>
<dbReference type="InterPro" id="IPR004293">
    <property type="entry name" value="Coronavirus_Orf3a/b"/>
</dbReference>
<dbReference type="KEGG" id="vg:26626798"/>
<feature type="transmembrane region" description="Helical" evidence="7">
    <location>
        <begin position="64"/>
        <end position="84"/>
    </location>
</feature>
<dbReference type="GO" id="GO:0016020">
    <property type="term" value="C:membrane"/>
    <property type="evidence" value="ECO:0007669"/>
    <property type="project" value="UniProtKB-UniRule"/>
</dbReference>
<sequence length="219" mass="25192">MMDPLGFLWYWDFAPKTVTPKVAVPQSLQPIIVHSNNSVIGFLLISVFIYFFAVYRAHTYRTQLVCLLCKFVLLVVYVPLLVYCQAYVDASIIALVLVIRLCYLLYYSLKYKTVDFLLFNDSVLCFSFGKACFVNNKLRHFMVFTGGHHYMDLGYNFVPFVDTSTLDVCIRGSLEYDLLFSRQIELCDGSYLYLFTSQPVVSVCNIVTTTQLDETVIEL</sequence>
<evidence type="ECO:0000259" key="8">
    <source>
        <dbReference type="PROSITE" id="PS51966"/>
    </source>
</evidence>
<proteinExistence type="predicted"/>
<evidence type="ECO:0000256" key="1">
    <source>
        <dbReference type="ARBA" id="ARBA00004301"/>
    </source>
</evidence>
<keyword evidence="4 6" id="KW-1133">Transmembrane helix</keyword>
<dbReference type="EMBL" id="KJ473806">
    <property type="protein sequence ID" value="AIA62247.1"/>
    <property type="molecule type" value="Genomic_RNA"/>
</dbReference>
<dbReference type="GO" id="GO:0033644">
    <property type="term" value="C:host cell membrane"/>
    <property type="evidence" value="ECO:0007669"/>
    <property type="project" value="UniProtKB-SubCell"/>
</dbReference>
<keyword evidence="5 6" id="KW-0472">Membrane</keyword>
<evidence type="ECO:0000259" key="9">
    <source>
        <dbReference type="PROSITE" id="PS51967"/>
    </source>
</evidence>
<feature type="domain" description="CoV 3a-like viroporin TM" evidence="8">
    <location>
        <begin position="27"/>
        <end position="119"/>
    </location>
</feature>
<dbReference type="PROSITE" id="PS51967">
    <property type="entry name" value="COV_VIROPORIN_3A_CD"/>
    <property type="match status" value="1"/>
</dbReference>
<accession>A0A0U1UYW5</accession>
<feature type="domain" description="CoV 3a-like viroporin CD" evidence="9">
    <location>
        <begin position="123"/>
        <end position="200"/>
    </location>
</feature>
<keyword evidence="2 6" id="KW-0812">Transmembrane</keyword>
<evidence type="ECO:0000256" key="5">
    <source>
        <dbReference type="ARBA" id="ARBA00023136"/>
    </source>
</evidence>
<evidence type="ECO:0000256" key="6">
    <source>
        <dbReference type="PROSITE-ProRule" id="PRU01311"/>
    </source>
</evidence>
<evidence type="ECO:0000256" key="7">
    <source>
        <dbReference type="SAM" id="Phobius"/>
    </source>
</evidence>
<name>A0A0U1UYW5_9ALPC</name>
<comment type="subcellular location">
    <subcellularLocation>
        <location evidence="1">Host membrane</location>
        <topology evidence="1">Multi-pass membrane protein</topology>
    </subcellularLocation>
</comment>
<evidence type="ECO:0000313" key="10">
    <source>
        <dbReference type="EMBL" id="AIA62247.1"/>
    </source>
</evidence>
<keyword evidence="3 6" id="KW-1043">Host membrane</keyword>
<evidence type="ECO:0000256" key="3">
    <source>
        <dbReference type="ARBA" id="ARBA00022870"/>
    </source>
</evidence>
<protein>
    <submittedName>
        <fullName evidence="10">Uncharacterized protein</fullName>
    </submittedName>
</protein>
<evidence type="ECO:0000256" key="4">
    <source>
        <dbReference type="ARBA" id="ARBA00022989"/>
    </source>
</evidence>